<evidence type="ECO:0000256" key="3">
    <source>
        <dbReference type="ARBA" id="ARBA00022490"/>
    </source>
</evidence>
<dbReference type="PANTHER" id="PTHR11645:SF0">
    <property type="entry name" value="PYRROLINE-5-CARBOXYLATE REDUCTASE 3"/>
    <property type="match status" value="1"/>
</dbReference>
<evidence type="ECO:0000256" key="13">
    <source>
        <dbReference type="RuleBase" id="RU003903"/>
    </source>
</evidence>
<dbReference type="Pfam" id="PF03807">
    <property type="entry name" value="F420_oxidored"/>
    <property type="match status" value="1"/>
</dbReference>
<feature type="binding site" evidence="12">
    <location>
        <begin position="24"/>
        <end position="29"/>
    </location>
    <ligand>
        <name>NADP(+)</name>
        <dbReference type="ChEBI" id="CHEBI:58349"/>
    </ligand>
</feature>
<keyword evidence="5 13" id="KW-0641">Proline biosynthesis</keyword>
<feature type="domain" description="Pyrroline-5-carboxylate reductase dimerisation" evidence="15">
    <location>
        <begin position="174"/>
        <end position="276"/>
    </location>
</feature>
<dbReference type="InterPro" id="IPR036291">
    <property type="entry name" value="NAD(P)-bd_dom_sf"/>
</dbReference>
<evidence type="ECO:0000256" key="8">
    <source>
        <dbReference type="ARBA" id="ARBA00038523"/>
    </source>
</evidence>
<dbReference type="SUPFAM" id="SSF51735">
    <property type="entry name" value="NAD(P)-binding Rossmann-fold domains"/>
    <property type="match status" value="1"/>
</dbReference>
<dbReference type="Gene3D" id="3.40.50.720">
    <property type="entry name" value="NAD(P)-binding Rossmann-like Domain"/>
    <property type="match status" value="1"/>
</dbReference>
<sequence length="279" mass="28993">MNVSESSVKTSDSPDVSQLKIGFIGAGHMAFGIAQGVIASGKVPPSNIIISAPSMNNLPRFQERGVSVTHSNDEVVDRSRLVFLAVKPHLVPKVLNGISGNVTQEHIIVSMAAGITLETLEELQRLNIMPNLPCMLLEGALLLACGSCAGQEEETLLKALLGPCGLVEAGPEPWIDAHVGLSGSGVAFVYVFAEALADGAVKMGMPSALARRIAAQTILGAGVLLRDSGKFPAELKAEVCTPGGTTIHGIHALEKGGFRAATMGAVEAATERARELGKK</sequence>
<evidence type="ECO:0000313" key="17">
    <source>
        <dbReference type="Proteomes" id="UP000472270"/>
    </source>
</evidence>
<evidence type="ECO:0000256" key="9">
    <source>
        <dbReference type="ARBA" id="ARBA00049867"/>
    </source>
</evidence>
<comment type="pathway">
    <text evidence="1 13">Amino-acid biosynthesis; L-proline biosynthesis; L-proline from L-glutamate 5-semialdehyde: step 1/1.</text>
</comment>
<evidence type="ECO:0000256" key="4">
    <source>
        <dbReference type="ARBA" id="ARBA00022605"/>
    </source>
</evidence>
<reference evidence="16" key="2">
    <citation type="submission" date="2025-09" db="UniProtKB">
        <authorList>
            <consortium name="Ensembl"/>
        </authorList>
    </citation>
    <scope>IDENTIFICATION</scope>
</reference>
<dbReference type="Proteomes" id="UP000472270">
    <property type="component" value="Unassembled WGS sequence"/>
</dbReference>
<dbReference type="EC" id="1.5.1.2" evidence="13"/>
<evidence type="ECO:0000259" key="14">
    <source>
        <dbReference type="Pfam" id="PF03807"/>
    </source>
</evidence>
<dbReference type="InterPro" id="IPR000304">
    <property type="entry name" value="Pyrroline-COOH_reductase"/>
</dbReference>
<dbReference type="PANTHER" id="PTHR11645">
    <property type="entry name" value="PYRROLINE-5-CARBOXYLATE REDUCTASE"/>
    <property type="match status" value="1"/>
</dbReference>
<dbReference type="GO" id="GO:0055129">
    <property type="term" value="P:L-proline biosynthetic process"/>
    <property type="evidence" value="ECO:0007669"/>
    <property type="project" value="UniProtKB-UniPathway"/>
</dbReference>
<dbReference type="PROSITE" id="PS00521">
    <property type="entry name" value="P5CR"/>
    <property type="match status" value="1"/>
</dbReference>
<accession>A0A673IPD0</accession>
<dbReference type="NCBIfam" id="TIGR00112">
    <property type="entry name" value="proC"/>
    <property type="match status" value="1"/>
</dbReference>
<dbReference type="FunFam" id="1.10.3730.10:FF:000003">
    <property type="entry name" value="Pyrroline-5-carboxylate reductase 1, mitochondrial"/>
    <property type="match status" value="1"/>
</dbReference>
<comment type="similarity">
    <text evidence="2 13">Belongs to the pyrroline-5-carboxylate reductase family.</text>
</comment>
<proteinExistence type="inferred from homology"/>
<evidence type="ECO:0000256" key="5">
    <source>
        <dbReference type="ARBA" id="ARBA00022650"/>
    </source>
</evidence>
<dbReference type="InterPro" id="IPR053790">
    <property type="entry name" value="P5CR-like_CS"/>
</dbReference>
<keyword evidence="3" id="KW-0963">Cytoplasm</keyword>
<dbReference type="Ensembl" id="ENSSRHT00000041924.1">
    <property type="protein sequence ID" value="ENSSRHP00000040756.1"/>
    <property type="gene ID" value="ENSSRHG00000020726.1"/>
</dbReference>
<dbReference type="InterPro" id="IPR029036">
    <property type="entry name" value="P5CR_dimer"/>
</dbReference>
<feature type="binding site" evidence="12">
    <location>
        <begin position="85"/>
        <end position="88"/>
    </location>
    <ligand>
        <name>NADP(+)</name>
        <dbReference type="ChEBI" id="CHEBI:58349"/>
    </ligand>
</feature>
<evidence type="ECO:0000256" key="1">
    <source>
        <dbReference type="ARBA" id="ARBA00005205"/>
    </source>
</evidence>
<evidence type="ECO:0000256" key="6">
    <source>
        <dbReference type="ARBA" id="ARBA00022857"/>
    </source>
</evidence>
<dbReference type="GO" id="GO:0004735">
    <property type="term" value="F:pyrroline-5-carboxylate reductase activity"/>
    <property type="evidence" value="ECO:0007669"/>
    <property type="project" value="UniProtKB-EC"/>
</dbReference>
<dbReference type="PIRSF" id="PIRSF000193">
    <property type="entry name" value="Pyrrol-5-carb_rd"/>
    <property type="match status" value="1"/>
</dbReference>
<evidence type="ECO:0000256" key="12">
    <source>
        <dbReference type="PIRSR" id="PIRSR000193-1"/>
    </source>
</evidence>
<dbReference type="Gene3D" id="1.10.3730.10">
    <property type="entry name" value="ProC C-terminal domain-like"/>
    <property type="match status" value="1"/>
</dbReference>
<feature type="binding site" evidence="12">
    <location>
        <position position="72"/>
    </location>
    <ligand>
        <name>NADPH</name>
        <dbReference type="ChEBI" id="CHEBI:57783"/>
    </ligand>
</feature>
<keyword evidence="4 13" id="KW-0028">Amino-acid biosynthesis</keyword>
<organism evidence="16 17">
    <name type="scientific">Sinocyclocheilus rhinocerous</name>
    <dbReference type="NCBI Taxonomy" id="307959"/>
    <lineage>
        <taxon>Eukaryota</taxon>
        <taxon>Metazoa</taxon>
        <taxon>Chordata</taxon>
        <taxon>Craniata</taxon>
        <taxon>Vertebrata</taxon>
        <taxon>Euteleostomi</taxon>
        <taxon>Actinopterygii</taxon>
        <taxon>Neopterygii</taxon>
        <taxon>Teleostei</taxon>
        <taxon>Ostariophysi</taxon>
        <taxon>Cypriniformes</taxon>
        <taxon>Cyprinidae</taxon>
        <taxon>Cyprininae</taxon>
        <taxon>Sinocyclocheilus</taxon>
    </lineage>
</organism>
<keyword evidence="7 13" id="KW-0560">Oxidoreductase</keyword>
<name>A0A673IPD0_9TELE</name>
<reference evidence="16" key="1">
    <citation type="submission" date="2025-08" db="UniProtKB">
        <authorList>
            <consortium name="Ensembl"/>
        </authorList>
    </citation>
    <scope>IDENTIFICATION</scope>
</reference>
<evidence type="ECO:0000259" key="15">
    <source>
        <dbReference type="Pfam" id="PF14748"/>
    </source>
</evidence>
<keyword evidence="6 12" id="KW-0521">NADP</keyword>
<comment type="catalytic activity">
    <reaction evidence="9">
        <text>L-proline + NADP(+) = (S)-1-pyrroline-5-carboxylate + NADPH + 2 H(+)</text>
        <dbReference type="Rhea" id="RHEA:14109"/>
        <dbReference type="ChEBI" id="CHEBI:15378"/>
        <dbReference type="ChEBI" id="CHEBI:17388"/>
        <dbReference type="ChEBI" id="CHEBI:57783"/>
        <dbReference type="ChEBI" id="CHEBI:58349"/>
        <dbReference type="ChEBI" id="CHEBI:60039"/>
        <dbReference type="EC" id="1.5.1.2"/>
    </reaction>
    <physiologicalReaction direction="right-to-left" evidence="9">
        <dbReference type="Rhea" id="RHEA:14111"/>
    </physiologicalReaction>
</comment>
<comment type="subunit">
    <text evidence="8">Homodecamer; composed of 5 homodimers.</text>
</comment>
<evidence type="ECO:0000256" key="2">
    <source>
        <dbReference type="ARBA" id="ARBA00005525"/>
    </source>
</evidence>
<dbReference type="UniPathway" id="UPA00098">
    <property type="reaction ID" value="UER00361"/>
</dbReference>
<dbReference type="HAMAP" id="MF_01925">
    <property type="entry name" value="P5C_reductase"/>
    <property type="match status" value="1"/>
</dbReference>
<comment type="catalytic activity">
    <reaction evidence="10">
        <text>L-proline + NAD(+) = (S)-1-pyrroline-5-carboxylate + NADH + 2 H(+)</text>
        <dbReference type="Rhea" id="RHEA:14105"/>
        <dbReference type="ChEBI" id="CHEBI:15378"/>
        <dbReference type="ChEBI" id="CHEBI:17388"/>
        <dbReference type="ChEBI" id="CHEBI:57540"/>
        <dbReference type="ChEBI" id="CHEBI:57945"/>
        <dbReference type="ChEBI" id="CHEBI:60039"/>
        <dbReference type="EC" id="1.5.1.2"/>
    </reaction>
    <physiologicalReaction direction="right-to-left" evidence="10">
        <dbReference type="Rhea" id="RHEA:14107"/>
    </physiologicalReaction>
</comment>
<dbReference type="Pfam" id="PF14748">
    <property type="entry name" value="P5CR_dimer"/>
    <property type="match status" value="1"/>
</dbReference>
<protein>
    <recommendedName>
        <fullName evidence="13">Pyrroline-5-carboxylate reductase</fullName>
        <ecNumber evidence="13">1.5.1.2</ecNumber>
    </recommendedName>
</protein>
<dbReference type="FunFam" id="3.40.50.720:FF:000190">
    <property type="entry name" value="Pyrroline-5-carboxylate reductase"/>
    <property type="match status" value="1"/>
</dbReference>
<dbReference type="InterPro" id="IPR008927">
    <property type="entry name" value="6-PGluconate_DH-like_C_sf"/>
</dbReference>
<evidence type="ECO:0000313" key="16">
    <source>
        <dbReference type="Ensembl" id="ENSSRHP00000040756.1"/>
    </source>
</evidence>
<evidence type="ECO:0000256" key="10">
    <source>
        <dbReference type="ARBA" id="ARBA00049875"/>
    </source>
</evidence>
<evidence type="ECO:0000256" key="11">
    <source>
        <dbReference type="ARBA" id="ARBA00049975"/>
    </source>
</evidence>
<dbReference type="InterPro" id="IPR028939">
    <property type="entry name" value="P5C_Rdtase_cat_N"/>
</dbReference>
<evidence type="ECO:0000256" key="7">
    <source>
        <dbReference type="ARBA" id="ARBA00023002"/>
    </source>
</evidence>
<keyword evidence="17" id="KW-1185">Reference proteome</keyword>
<feature type="domain" description="Pyrroline-5-carboxylate reductase catalytic N-terminal" evidence="14">
    <location>
        <begin position="20"/>
        <end position="114"/>
    </location>
</feature>
<dbReference type="SUPFAM" id="SSF48179">
    <property type="entry name" value="6-phosphogluconate dehydrogenase C-terminal domain-like"/>
    <property type="match status" value="1"/>
</dbReference>
<comment type="function">
    <text evidence="11">Oxidoreductase that catalyzes the last step in proline biosynthesis, which corresponds to the reduction of pyrroline-5-carboxylate (P5C) to L-proline using NAD(P)H. Proline is synthesized from either glutamate or ornithine; both are converted to P5C, and then to proline via pyrroline-5-carboxylate reductases (PYCRs). PYCR3 is exclusively linked to the biosynthesis of proline from ornithine.</text>
</comment>
<dbReference type="AlphaFoldDB" id="A0A673IPD0"/>
<gene>
    <name evidence="16" type="primary">pycr3</name>
</gene>